<keyword evidence="3" id="KW-0547">Nucleotide-binding</keyword>
<organism evidence="9 10">
    <name type="scientific">Candidozyma auris</name>
    <name type="common">Yeast</name>
    <name type="synonym">Candida auris</name>
    <dbReference type="NCBI Taxonomy" id="498019"/>
    <lineage>
        <taxon>Eukaryota</taxon>
        <taxon>Fungi</taxon>
        <taxon>Dikarya</taxon>
        <taxon>Ascomycota</taxon>
        <taxon>Saccharomycotina</taxon>
        <taxon>Pichiomycetes</taxon>
        <taxon>Metschnikowiaceae</taxon>
        <taxon>Candidozyma</taxon>
    </lineage>
</organism>
<evidence type="ECO:0000256" key="2">
    <source>
        <dbReference type="ARBA" id="ARBA00022679"/>
    </source>
</evidence>
<dbReference type="HAMAP" id="MF_00361">
    <property type="entry name" value="NAD_kinase"/>
    <property type="match status" value="1"/>
</dbReference>
<dbReference type="VEuPathDB" id="FungiDB:CJI96_0002798"/>
<evidence type="ECO:0000256" key="8">
    <source>
        <dbReference type="SAM" id="MobiDB-lite"/>
    </source>
</evidence>
<dbReference type="GO" id="GO:0019674">
    <property type="term" value="P:NAD+ metabolic process"/>
    <property type="evidence" value="ECO:0007669"/>
    <property type="project" value="InterPro"/>
</dbReference>
<sequence length="543" mass="61525">MPNKPKRTSSLGHHVKSRQPLGSLERRESRLSDGPTQTTQILKKFGTEELKEVRSHTDLARTANGVRMLTKNIAKATIQLHVRAIMIVTKARDNSLIYLTREVVEWLLARHDDITVYVDANLKKLARFASELILKTYPKAQHLLKYWTKDLVKRKPESFDLVITLGGDGTVLYVLNLFQRIVPPVMSFALGSLGFLTNFKFDQYQQRLTYVLDTGVRAYMRMRFTCRIHRSDGSLVCEQQVLNELVVDRGPSPYVTNLELYGDGSLLTVAQADGLIIATPTGSTAYSLSAGGSLVHPGVSAILVTPICPHTLSFRPILLPDGMFLKLKVPSESRASAWASFDGKVRTELNKGDYVTVQASAFPFPTVRLSKTEYFDSVSRNLNWNVREPQRPFSQFLTGKNKSEFEQHQRRGQENVEHRLSGLKVNDSDEFDIDWSDDEKQKDEMEEEQQQQELAIDFRKEARHNEAVIGQLDEEMLDYNIVEPFVPLPGNEIRTPTGHTYGMDDRECYAHPNATILLYGESSGNSDDTDQSEPNERNKQWGS</sequence>
<evidence type="ECO:0000256" key="1">
    <source>
        <dbReference type="ARBA" id="ARBA00010995"/>
    </source>
</evidence>
<name>A0A0L0P8P2_CANAR</name>
<dbReference type="FunFam" id="2.60.200.30:FF:000009">
    <property type="entry name" value="Poly(P)/ATP NAD kinase"/>
    <property type="match status" value="1"/>
</dbReference>
<proteinExistence type="inferred from homology"/>
<dbReference type="InterPro" id="IPR016064">
    <property type="entry name" value="NAD/diacylglycerol_kinase_sf"/>
</dbReference>
<evidence type="ECO:0008006" key="11">
    <source>
        <dbReference type="Google" id="ProtNLM"/>
    </source>
</evidence>
<accession>A0A0L0P8P2</accession>
<comment type="caution">
    <text evidence="9">The sequence shown here is derived from an EMBL/GenBank/DDBJ whole genome shotgun (WGS) entry which is preliminary data.</text>
</comment>
<keyword evidence="4" id="KW-0418">Kinase</keyword>
<dbReference type="EMBL" id="LGST01000003">
    <property type="protein sequence ID" value="KNE02570.1"/>
    <property type="molecule type" value="Genomic_DNA"/>
</dbReference>
<dbReference type="PANTHER" id="PTHR20275">
    <property type="entry name" value="NAD KINASE"/>
    <property type="match status" value="1"/>
</dbReference>
<dbReference type="VEuPathDB" id="FungiDB:B9J08_002125"/>
<evidence type="ECO:0000256" key="4">
    <source>
        <dbReference type="ARBA" id="ARBA00022777"/>
    </source>
</evidence>
<feature type="region of interest" description="Disordered" evidence="8">
    <location>
        <begin position="518"/>
        <end position="543"/>
    </location>
</feature>
<evidence type="ECO:0000256" key="7">
    <source>
        <dbReference type="ARBA" id="ARBA00023027"/>
    </source>
</evidence>
<dbReference type="GO" id="GO:0003951">
    <property type="term" value="F:NAD+ kinase activity"/>
    <property type="evidence" value="ECO:0007669"/>
    <property type="project" value="InterPro"/>
</dbReference>
<gene>
    <name evidence="9" type="ORF">QG37_00380</name>
</gene>
<dbReference type="Pfam" id="PF01513">
    <property type="entry name" value="NAD_kinase"/>
    <property type="match status" value="1"/>
</dbReference>
<evidence type="ECO:0000256" key="5">
    <source>
        <dbReference type="ARBA" id="ARBA00022840"/>
    </source>
</evidence>
<evidence type="ECO:0000256" key="3">
    <source>
        <dbReference type="ARBA" id="ARBA00022741"/>
    </source>
</evidence>
<dbReference type="InterPro" id="IPR017437">
    <property type="entry name" value="ATP-NAD_kinase_PpnK-typ_C"/>
</dbReference>
<dbReference type="Proteomes" id="UP000037122">
    <property type="component" value="Unassembled WGS sequence"/>
</dbReference>
<dbReference type="VEuPathDB" id="FungiDB:CJI97_002316"/>
<dbReference type="SUPFAM" id="SSF111331">
    <property type="entry name" value="NAD kinase/diacylglycerol kinase-like"/>
    <property type="match status" value="1"/>
</dbReference>
<dbReference type="Gene3D" id="3.40.50.10330">
    <property type="entry name" value="Probable inorganic polyphosphate/atp-NAD kinase, domain 1"/>
    <property type="match status" value="1"/>
</dbReference>
<feature type="compositionally biased region" description="Basic residues" evidence="8">
    <location>
        <begin position="1"/>
        <end position="17"/>
    </location>
</feature>
<keyword evidence="7" id="KW-0520">NAD</keyword>
<dbReference type="AlphaFoldDB" id="A0A0L0P8P2"/>
<dbReference type="VEuPathDB" id="FungiDB:QG37_00380"/>
<protein>
    <recommendedName>
        <fullName evidence="11">NAD kinase</fullName>
    </recommendedName>
</protein>
<feature type="region of interest" description="Disordered" evidence="8">
    <location>
        <begin position="1"/>
        <end position="36"/>
    </location>
</feature>
<reference evidence="10" key="1">
    <citation type="journal article" date="2015" name="BMC Genomics">
        <title>Draft genome of a commonly misdiagnosed multidrug resistant pathogen Candida auris.</title>
        <authorList>
            <person name="Chatterjee S."/>
            <person name="Alampalli S.V."/>
            <person name="Nageshan R.K."/>
            <person name="Chettiar S.T."/>
            <person name="Joshi S."/>
            <person name="Tatu U.S."/>
        </authorList>
    </citation>
    <scope>NUCLEOTIDE SEQUENCE [LARGE SCALE GENOMIC DNA]</scope>
    <source>
        <strain evidence="10">6684</strain>
    </source>
</reference>
<feature type="compositionally biased region" description="Basic and acidic residues" evidence="8">
    <location>
        <begin position="534"/>
        <end position="543"/>
    </location>
</feature>
<dbReference type="PANTHER" id="PTHR20275:SF0">
    <property type="entry name" value="NAD KINASE"/>
    <property type="match status" value="1"/>
</dbReference>
<dbReference type="InterPro" id="IPR002504">
    <property type="entry name" value="NADK"/>
</dbReference>
<dbReference type="InterPro" id="IPR017438">
    <property type="entry name" value="ATP-NAD_kinase_N"/>
</dbReference>
<dbReference type="GO" id="GO:0005524">
    <property type="term" value="F:ATP binding"/>
    <property type="evidence" value="ECO:0007669"/>
    <property type="project" value="UniProtKB-KW"/>
</dbReference>
<keyword evidence="6" id="KW-0521">NADP</keyword>
<evidence type="ECO:0000256" key="6">
    <source>
        <dbReference type="ARBA" id="ARBA00022857"/>
    </source>
</evidence>
<dbReference type="Gene3D" id="2.60.200.30">
    <property type="entry name" value="Probable inorganic polyphosphate/atp-NAD kinase, domain 2"/>
    <property type="match status" value="1"/>
</dbReference>
<evidence type="ECO:0000313" key="9">
    <source>
        <dbReference type="EMBL" id="KNE02570.1"/>
    </source>
</evidence>
<evidence type="ECO:0000313" key="10">
    <source>
        <dbReference type="Proteomes" id="UP000037122"/>
    </source>
</evidence>
<dbReference type="Pfam" id="PF20143">
    <property type="entry name" value="NAD_kinase_C"/>
    <property type="match status" value="1"/>
</dbReference>
<keyword evidence="5" id="KW-0067">ATP-binding</keyword>
<comment type="similarity">
    <text evidence="1">Belongs to the NAD kinase family.</text>
</comment>
<dbReference type="VEuPathDB" id="FungiDB:CJJ09_003210"/>
<dbReference type="GO" id="GO:0006741">
    <property type="term" value="P:NADP+ biosynthetic process"/>
    <property type="evidence" value="ECO:0007669"/>
    <property type="project" value="InterPro"/>
</dbReference>
<keyword evidence="2" id="KW-0808">Transferase</keyword>
<dbReference type="VEuPathDB" id="FungiDB:CJJ07_002235"/>